<feature type="non-terminal residue" evidence="2">
    <location>
        <position position="1"/>
    </location>
</feature>
<keyword evidence="1" id="KW-0812">Transmembrane</keyword>
<keyword evidence="3" id="KW-1185">Reference proteome</keyword>
<feature type="non-terminal residue" evidence="2">
    <location>
        <position position="90"/>
    </location>
</feature>
<feature type="transmembrane region" description="Helical" evidence="1">
    <location>
        <begin position="13"/>
        <end position="33"/>
    </location>
</feature>
<reference evidence="2 3" key="1">
    <citation type="journal article" date="2021" name="Nat. Plants">
        <title>The Taxus genome provides insights into paclitaxel biosynthesis.</title>
        <authorList>
            <person name="Xiong X."/>
            <person name="Gou J."/>
            <person name="Liao Q."/>
            <person name="Li Y."/>
            <person name="Zhou Q."/>
            <person name="Bi G."/>
            <person name="Li C."/>
            <person name="Du R."/>
            <person name="Wang X."/>
            <person name="Sun T."/>
            <person name="Guo L."/>
            <person name="Liang H."/>
            <person name="Lu P."/>
            <person name="Wu Y."/>
            <person name="Zhang Z."/>
            <person name="Ro D.K."/>
            <person name="Shang Y."/>
            <person name="Huang S."/>
            <person name="Yan J."/>
        </authorList>
    </citation>
    <scope>NUCLEOTIDE SEQUENCE [LARGE SCALE GENOMIC DNA]</scope>
    <source>
        <strain evidence="2">Ta-2019</strain>
    </source>
</reference>
<keyword evidence="1" id="KW-0472">Membrane</keyword>
<keyword evidence="1" id="KW-1133">Transmembrane helix</keyword>
<dbReference type="EMBL" id="JAHRHJ020000005">
    <property type="protein sequence ID" value="KAH9316497.1"/>
    <property type="molecule type" value="Genomic_DNA"/>
</dbReference>
<protein>
    <submittedName>
        <fullName evidence="2">Uncharacterized protein</fullName>
    </submittedName>
</protein>
<evidence type="ECO:0000256" key="1">
    <source>
        <dbReference type="SAM" id="Phobius"/>
    </source>
</evidence>
<gene>
    <name evidence="2" type="ORF">KI387_025124</name>
</gene>
<feature type="transmembrane region" description="Helical" evidence="1">
    <location>
        <begin position="45"/>
        <end position="64"/>
    </location>
</feature>
<name>A0AA38G5L4_TAXCH</name>
<dbReference type="AlphaFoldDB" id="A0AA38G5L4"/>
<evidence type="ECO:0000313" key="3">
    <source>
        <dbReference type="Proteomes" id="UP000824469"/>
    </source>
</evidence>
<evidence type="ECO:0000313" key="2">
    <source>
        <dbReference type="EMBL" id="KAH9316497.1"/>
    </source>
</evidence>
<dbReference type="Proteomes" id="UP000824469">
    <property type="component" value="Unassembled WGS sequence"/>
</dbReference>
<accession>A0AA38G5L4</accession>
<sequence length="90" mass="10451">KMISDSPSSLVHLLGRIWIAVCCVTVLSSQILFSKWYQGCRGIILQYVTIMLWIWESIQIFLMVDNEWTYIAYHALALSTCMSILYQVPF</sequence>
<proteinExistence type="predicted"/>
<organism evidence="2 3">
    <name type="scientific">Taxus chinensis</name>
    <name type="common">Chinese yew</name>
    <name type="synonym">Taxus wallichiana var. chinensis</name>
    <dbReference type="NCBI Taxonomy" id="29808"/>
    <lineage>
        <taxon>Eukaryota</taxon>
        <taxon>Viridiplantae</taxon>
        <taxon>Streptophyta</taxon>
        <taxon>Embryophyta</taxon>
        <taxon>Tracheophyta</taxon>
        <taxon>Spermatophyta</taxon>
        <taxon>Pinopsida</taxon>
        <taxon>Pinidae</taxon>
        <taxon>Conifers II</taxon>
        <taxon>Cupressales</taxon>
        <taxon>Taxaceae</taxon>
        <taxon>Taxus</taxon>
    </lineage>
</organism>
<dbReference type="OMA" id="TIMLWIW"/>
<comment type="caution">
    <text evidence="2">The sequence shown here is derived from an EMBL/GenBank/DDBJ whole genome shotgun (WGS) entry which is preliminary data.</text>
</comment>
<feature type="transmembrane region" description="Helical" evidence="1">
    <location>
        <begin position="70"/>
        <end position="88"/>
    </location>
</feature>